<comment type="caution">
    <text evidence="1">The sequence shown here is derived from an EMBL/GenBank/DDBJ whole genome shotgun (WGS) entry which is preliminary data.</text>
</comment>
<reference evidence="1" key="2">
    <citation type="submission" date="2023-04" db="EMBL/GenBank/DDBJ databases">
        <authorList>
            <person name="Bruccoleri R.E."/>
            <person name="Oakeley E.J."/>
            <person name="Faust A.-M."/>
            <person name="Dessus-Babus S."/>
            <person name="Altorfer M."/>
            <person name="Burckhardt D."/>
            <person name="Oertli M."/>
            <person name="Naumann U."/>
            <person name="Petersen F."/>
            <person name="Wong J."/>
        </authorList>
    </citation>
    <scope>NUCLEOTIDE SEQUENCE</scope>
    <source>
        <strain evidence="1">GSM-AAB239-AS_SAM_17_03QT</strain>
        <tissue evidence="1">Leaf</tissue>
    </source>
</reference>
<keyword evidence="2" id="KW-1185">Reference proteome</keyword>
<gene>
    <name evidence="1" type="ORF">M6B38_307765</name>
</gene>
<dbReference type="AlphaFoldDB" id="A0AAX6HL36"/>
<dbReference type="Proteomes" id="UP001140949">
    <property type="component" value="Unassembled WGS sequence"/>
</dbReference>
<reference evidence="1" key="1">
    <citation type="journal article" date="2023" name="GigaByte">
        <title>Genome assembly of the bearded iris, Iris pallida Lam.</title>
        <authorList>
            <person name="Bruccoleri R.E."/>
            <person name="Oakeley E.J."/>
            <person name="Faust A.M.E."/>
            <person name="Altorfer M."/>
            <person name="Dessus-Babus S."/>
            <person name="Burckhardt D."/>
            <person name="Oertli M."/>
            <person name="Naumann U."/>
            <person name="Petersen F."/>
            <person name="Wong J."/>
        </authorList>
    </citation>
    <scope>NUCLEOTIDE SEQUENCE</scope>
    <source>
        <strain evidence="1">GSM-AAB239-AS_SAM_17_03QT</strain>
    </source>
</reference>
<evidence type="ECO:0000313" key="1">
    <source>
        <dbReference type="EMBL" id="KAJ6841274.1"/>
    </source>
</evidence>
<sequence>MSDPEVTALLESIPRDSLQYVALEYPNQDATSQSNMRR</sequence>
<protein>
    <submittedName>
        <fullName evidence="1">Basic leucine zipper 19 isoform X1</fullName>
    </submittedName>
</protein>
<name>A0AAX6HL36_IRIPA</name>
<proteinExistence type="predicted"/>
<evidence type="ECO:0000313" key="2">
    <source>
        <dbReference type="Proteomes" id="UP001140949"/>
    </source>
</evidence>
<dbReference type="EMBL" id="JANAVB010008798">
    <property type="protein sequence ID" value="KAJ6841274.1"/>
    <property type="molecule type" value="Genomic_DNA"/>
</dbReference>
<organism evidence="1 2">
    <name type="scientific">Iris pallida</name>
    <name type="common">Sweet iris</name>
    <dbReference type="NCBI Taxonomy" id="29817"/>
    <lineage>
        <taxon>Eukaryota</taxon>
        <taxon>Viridiplantae</taxon>
        <taxon>Streptophyta</taxon>
        <taxon>Embryophyta</taxon>
        <taxon>Tracheophyta</taxon>
        <taxon>Spermatophyta</taxon>
        <taxon>Magnoliopsida</taxon>
        <taxon>Liliopsida</taxon>
        <taxon>Asparagales</taxon>
        <taxon>Iridaceae</taxon>
        <taxon>Iridoideae</taxon>
        <taxon>Irideae</taxon>
        <taxon>Iris</taxon>
    </lineage>
</organism>
<accession>A0AAX6HL36</accession>